<evidence type="ECO:0000313" key="1">
    <source>
        <dbReference type="EMBL" id="AAO10871.1"/>
    </source>
</evidence>
<proteinExistence type="predicted"/>
<dbReference type="EMBL" id="AE016795">
    <property type="protein sequence ID" value="AAO10871.1"/>
    <property type="molecule type" value="Genomic_DNA"/>
</dbReference>
<reference evidence="2" key="1">
    <citation type="submission" date="2002-12" db="EMBL/GenBank/DDBJ databases">
        <title>Complete genome sequence of Vibrio vulnificus CMCP6.</title>
        <authorList>
            <person name="Rhee J.H."/>
            <person name="Kim S.Y."/>
            <person name="Chung S.S."/>
            <person name="Kim J.J."/>
            <person name="Moon Y.H."/>
            <person name="Jeong H."/>
            <person name="Choy H.E."/>
        </authorList>
    </citation>
    <scope>NUCLEOTIDE SEQUENCE [LARGE SCALE GENOMIC DNA]</scope>
    <source>
        <strain evidence="2">CMCP6</strain>
    </source>
</reference>
<sequence>MRVIDTEDQRWFLFEHEDDLYLDANCNHSFLGYTYMIKLNETELNQYQSEGREYLNQLSHDIHYSAPIAKGSHSVFKGRDVTKQFSTLALAAIEKWRVLK</sequence>
<organism evidence="1 2">
    <name type="scientific">Vibrio vulnificus (strain CMCP6)</name>
    <dbReference type="NCBI Taxonomy" id="216895"/>
    <lineage>
        <taxon>Bacteria</taxon>
        <taxon>Pseudomonadati</taxon>
        <taxon>Pseudomonadota</taxon>
        <taxon>Gammaproteobacteria</taxon>
        <taxon>Vibrionales</taxon>
        <taxon>Vibrionaceae</taxon>
        <taxon>Vibrio</taxon>
    </lineage>
</organism>
<gene>
    <name evidence="1" type="ordered locus">VV1_2513</name>
</gene>
<protein>
    <submittedName>
        <fullName evidence="1">Uncharacterized protein</fullName>
    </submittedName>
</protein>
<dbReference type="Proteomes" id="UP000002275">
    <property type="component" value="Chromosome I"/>
</dbReference>
<accession>A0A3Q0L5Y1</accession>
<evidence type="ECO:0000313" key="2">
    <source>
        <dbReference type="Proteomes" id="UP000002275"/>
    </source>
</evidence>
<name>A0A3Q0L5Y1_VIBVU</name>
<dbReference type="KEGG" id="vvu:VV1_2513"/>
<reference evidence="1 2" key="3">
    <citation type="journal article" date="2011" name="Mol. Syst. Biol.">
        <title>Integrative genome-scale metabolic analysis of Vibrio vulnificus for drug targeting and discovery.</title>
        <authorList>
            <person name="Kim H.U."/>
            <person name="Kim S.Y."/>
            <person name="Jeong H."/>
            <person name="Kim T.Y."/>
            <person name="Kim J.J."/>
            <person name="Choy H.E."/>
            <person name="Yi K.Y."/>
            <person name="Rhee J.H."/>
            <person name="Lee S.Y."/>
        </authorList>
    </citation>
    <scope>NUCLEOTIDE SEQUENCE [LARGE SCALE GENOMIC DNA]</scope>
    <source>
        <strain evidence="1 2">CMCP6</strain>
    </source>
</reference>
<dbReference type="AlphaFoldDB" id="A0A3Q0L5Y1"/>
<reference evidence="1 2" key="2">
    <citation type="journal article" date="2003" name="Infect. Immun.">
        <title>Characterization and pathogenic significance of Vibrio vulnificus antigens preferentially expressed in septicemic patients.</title>
        <authorList>
            <person name="Kim Y.R."/>
            <person name="Lee S.E."/>
            <person name="Kim C.M."/>
            <person name="Kim S.Y."/>
            <person name="Shin E.K."/>
            <person name="Shin D.H."/>
            <person name="Chung S.S."/>
            <person name="Choy H.E."/>
            <person name="Progulske-Fox A."/>
            <person name="Hillman J.D."/>
            <person name="Handfield M."/>
            <person name="Rhee J.H."/>
        </authorList>
    </citation>
    <scope>NUCLEOTIDE SEQUENCE [LARGE SCALE GENOMIC DNA]</scope>
    <source>
        <strain evidence="1 2">CMCP6</strain>
    </source>
</reference>
<dbReference type="RefSeq" id="WP_011080371.1">
    <property type="nucleotide sequence ID" value="NC_004459.3"/>
</dbReference>